<keyword evidence="2" id="KW-1185">Reference proteome</keyword>
<organism evidence="2 3">
    <name type="scientific">Petromyzon marinus</name>
    <name type="common">Sea lamprey</name>
    <dbReference type="NCBI Taxonomy" id="7757"/>
    <lineage>
        <taxon>Eukaryota</taxon>
        <taxon>Metazoa</taxon>
        <taxon>Chordata</taxon>
        <taxon>Craniata</taxon>
        <taxon>Vertebrata</taxon>
        <taxon>Cyclostomata</taxon>
        <taxon>Hyperoartia</taxon>
        <taxon>Petromyzontiformes</taxon>
        <taxon>Petromyzontidae</taxon>
        <taxon>Petromyzon</taxon>
    </lineage>
</organism>
<dbReference type="InterPro" id="IPR050561">
    <property type="entry name" value="PTP"/>
</dbReference>
<sequence>MRREARAEREESADTAVRSSSTPTPTLSAPLPSPTLQGPRIMGTTASTGRQAVSVAAQYSSFHGDGPASRHPPSSVAAAARTNSAISTATIISNTSAGGGGGVGGGGCAQLPGNRAKSIITNKVAPVVITFNCKEEFQIHDEKSRAGYITGRIADGHREHYLIQGKYFLVRDQPRGADVLGTVSQRGAPNFRQAQNGLPVYGMGQPSPAGLLSVLQGMCDAGHTELLLVNLRGDPVVFLPRTGPDDDDDFTAFVPRRPGCPLDVPRPPAPPVPPAPPHAGPAAWGHRGGRCRSRGGWAGREVDALELSIRREILDFASLKQNTYYVYEELDATAFPGGGGGGGAATAGAALPCRLSEDDDVRTSEEVFCRPLFTVPGLRYARIPFPVEGAPDEEAFDDFINLIRQSPGLVGHEVATGATVAPAPAFLFTCRSGTGCTTLGMALACLLLGHRLGFPATPRPGDGAAAETPPIPRLHLITSFLDIVPDAQQILDEVDCAVAMCSELCSLSGAVYEDKERLEAVADDRQSQGSGERELALHRLLGSLERCFYLLCFNFYLHEQFRLAFSLPFSVWMRRHPELLRLLARSDVSELWAPVELITAGTRILVADDHVDLDVMSSKREMHVANFRRVPKLPVYGMAQPSSEGLSHVLSYLTGERRAHGAVASVNLRGEVVLEASGNTYTPRERAQPHTAIVLPASNPEQIDEVERELKACVLAAPGWLEAWQDDEKQVKAFRACETPAGVHATLRRSLHPQLRYHRLPLPDGAAPSEQDFDRLLDLFKVTLAEEASAAFLFSCHSGGSRTTTAMAATVLFLWHVNGFPVDTEEEMVSVPDAKYTKGEFEAVLELLRMLPDGPEMKREVDAALDAVSETMTPMHYHLREVIFCTYRKVRMAKTEEERASLCLRSLQRLERYIYLILYNTYLHLEKGSHWDRPFSLWMSQSSRTPSRLRCAAYAIAGATATHARCRPAGSSSDAASPRGATSPPPGGIDDCPPRAEPGDARGREGETARSGGAGHHCHRGEEERGLLPSVSVGDGAEPFA</sequence>
<dbReference type="Gene3D" id="3.90.190.10">
    <property type="entry name" value="Protein tyrosine phosphatase superfamily"/>
    <property type="match status" value="2"/>
</dbReference>
<dbReference type="SMART" id="SM01301">
    <property type="entry name" value="PTPlike_phytase"/>
    <property type="match status" value="2"/>
</dbReference>
<accession>A0AAJ7X8E1</accession>
<evidence type="ECO:0000313" key="2">
    <source>
        <dbReference type="Proteomes" id="UP001318040"/>
    </source>
</evidence>
<evidence type="ECO:0000313" key="3">
    <source>
        <dbReference type="RefSeq" id="XP_032825081.1"/>
    </source>
</evidence>
<dbReference type="PANTHER" id="PTHR23339">
    <property type="entry name" value="TYROSINE SPECIFIC PROTEIN PHOSPHATASE AND DUAL SPECIFICITY PROTEIN PHOSPHATASE"/>
    <property type="match status" value="1"/>
</dbReference>
<feature type="region of interest" description="Disordered" evidence="1">
    <location>
        <begin position="1"/>
        <end position="43"/>
    </location>
</feature>
<protein>
    <submittedName>
        <fullName evidence="3">Paladin-like isoform X1</fullName>
    </submittedName>
</protein>
<dbReference type="GeneID" id="116950969"/>
<feature type="compositionally biased region" description="Pro residues" evidence="1">
    <location>
        <begin position="267"/>
        <end position="279"/>
    </location>
</feature>
<feature type="compositionally biased region" description="Basic and acidic residues" evidence="1">
    <location>
        <begin position="992"/>
        <end position="1008"/>
    </location>
</feature>
<feature type="compositionally biased region" description="Basic and acidic residues" evidence="1">
    <location>
        <begin position="1"/>
        <end position="12"/>
    </location>
</feature>
<dbReference type="Pfam" id="PF14566">
    <property type="entry name" value="PTPlike_phytase"/>
    <property type="match status" value="2"/>
</dbReference>
<name>A0AAJ7X8E1_PETMA</name>
<reference evidence="3" key="1">
    <citation type="submission" date="2025-08" db="UniProtKB">
        <authorList>
            <consortium name="RefSeq"/>
        </authorList>
    </citation>
    <scope>IDENTIFICATION</scope>
    <source>
        <tissue evidence="3">Sperm</tissue>
    </source>
</reference>
<feature type="region of interest" description="Disordered" evidence="1">
    <location>
        <begin position="267"/>
        <end position="287"/>
    </location>
</feature>
<feature type="region of interest" description="Disordered" evidence="1">
    <location>
        <begin position="965"/>
        <end position="1041"/>
    </location>
</feature>
<feature type="compositionally biased region" description="Low complexity" evidence="1">
    <location>
        <begin position="19"/>
        <end position="36"/>
    </location>
</feature>
<proteinExistence type="predicted"/>
<dbReference type="AlphaFoldDB" id="A0AAJ7X8E1"/>
<gene>
    <name evidence="3" type="primary">LOC116950969</name>
</gene>
<dbReference type="RefSeq" id="XP_032825081.1">
    <property type="nucleotide sequence ID" value="XM_032969190.1"/>
</dbReference>
<evidence type="ECO:0000256" key="1">
    <source>
        <dbReference type="SAM" id="MobiDB-lite"/>
    </source>
</evidence>
<dbReference type="InterPro" id="IPR029021">
    <property type="entry name" value="Prot-tyrosine_phosphatase-like"/>
</dbReference>
<dbReference type="Proteomes" id="UP001318040">
    <property type="component" value="Chromosome 41"/>
</dbReference>
<dbReference type="SUPFAM" id="SSF52799">
    <property type="entry name" value="(Phosphotyrosine protein) phosphatases II"/>
    <property type="match status" value="2"/>
</dbReference>
<dbReference type="KEGG" id="pmrn:116950969"/>